<dbReference type="Pfam" id="PF11149">
    <property type="entry name" value="DUF2924"/>
    <property type="match status" value="1"/>
</dbReference>
<dbReference type="RefSeq" id="WP_322474902.1">
    <property type="nucleotide sequence ID" value="NZ_JBHRZG010000012.1"/>
</dbReference>
<dbReference type="InterPro" id="IPR021322">
    <property type="entry name" value="DUF2924"/>
</dbReference>
<organism evidence="1 2">
    <name type="scientific">Deinococcus rufus</name>
    <dbReference type="NCBI Taxonomy" id="2136097"/>
    <lineage>
        <taxon>Bacteria</taxon>
        <taxon>Thermotogati</taxon>
        <taxon>Deinococcota</taxon>
        <taxon>Deinococci</taxon>
        <taxon>Deinococcales</taxon>
        <taxon>Deinococcaceae</taxon>
        <taxon>Deinococcus</taxon>
    </lineage>
</organism>
<keyword evidence="2" id="KW-1185">Reference proteome</keyword>
<reference evidence="2" key="1">
    <citation type="journal article" date="2019" name="Int. J. Syst. Evol. Microbiol.">
        <title>The Global Catalogue of Microorganisms (GCM) 10K type strain sequencing project: providing services to taxonomists for standard genome sequencing and annotation.</title>
        <authorList>
            <consortium name="The Broad Institute Genomics Platform"/>
            <consortium name="The Broad Institute Genome Sequencing Center for Infectious Disease"/>
            <person name="Wu L."/>
            <person name="Ma J."/>
        </authorList>
    </citation>
    <scope>NUCLEOTIDE SEQUENCE [LARGE SCALE GENOMIC DNA]</scope>
    <source>
        <strain evidence="2">CCTCC AB 2017081</strain>
    </source>
</reference>
<accession>A0ABV7Z8E6</accession>
<dbReference type="Proteomes" id="UP001595803">
    <property type="component" value="Unassembled WGS sequence"/>
</dbReference>
<sequence length="89" mass="9807">MVLRRLLDLPTEPTAPSPPPQMLADWFSYSFTLPVGTQLRTTYKNVDRFGTVRPDGLEVDGTLYPSLSAAAIGAVGQNTSGSNFWRYLD</sequence>
<proteinExistence type="predicted"/>
<gene>
    <name evidence="1" type="ORF">ACFOSB_12385</name>
</gene>
<dbReference type="EMBL" id="JBHRZG010000012">
    <property type="protein sequence ID" value="MFC3833657.1"/>
    <property type="molecule type" value="Genomic_DNA"/>
</dbReference>
<comment type="caution">
    <text evidence="1">The sequence shown here is derived from an EMBL/GenBank/DDBJ whole genome shotgun (WGS) entry which is preliminary data.</text>
</comment>
<name>A0ABV7Z8E6_9DEIO</name>
<protein>
    <submittedName>
        <fullName evidence="1">DUF2924 domain-containing protein</fullName>
    </submittedName>
</protein>
<evidence type="ECO:0000313" key="1">
    <source>
        <dbReference type="EMBL" id="MFC3833657.1"/>
    </source>
</evidence>
<evidence type="ECO:0000313" key="2">
    <source>
        <dbReference type="Proteomes" id="UP001595803"/>
    </source>
</evidence>